<feature type="domain" description="GGDEF" evidence="5">
    <location>
        <begin position="256"/>
        <end position="390"/>
    </location>
</feature>
<dbReference type="CDD" id="cd01949">
    <property type="entry name" value="GGDEF"/>
    <property type="match status" value="1"/>
</dbReference>
<dbReference type="SUPFAM" id="SSF55073">
    <property type="entry name" value="Nucleotide cyclase"/>
    <property type="match status" value="1"/>
</dbReference>
<feature type="transmembrane region" description="Helical" evidence="4">
    <location>
        <begin position="157"/>
        <end position="178"/>
    </location>
</feature>
<gene>
    <name evidence="6" type="ORF">DET61_1123</name>
</gene>
<name>A0A368XHD3_MARNT</name>
<dbReference type="InterPro" id="IPR043128">
    <property type="entry name" value="Rev_trsase/Diguanyl_cyclase"/>
</dbReference>
<comment type="caution">
    <text evidence="6">The sequence shown here is derived from an EMBL/GenBank/DDBJ whole genome shotgun (WGS) entry which is preliminary data.</text>
</comment>
<dbReference type="InterPro" id="IPR050469">
    <property type="entry name" value="Diguanylate_Cyclase"/>
</dbReference>
<evidence type="ECO:0000256" key="1">
    <source>
        <dbReference type="ARBA" id="ARBA00001946"/>
    </source>
</evidence>
<dbReference type="PANTHER" id="PTHR45138:SF9">
    <property type="entry name" value="DIGUANYLATE CYCLASE DGCM-RELATED"/>
    <property type="match status" value="1"/>
</dbReference>
<evidence type="ECO:0000313" key="7">
    <source>
        <dbReference type="Proteomes" id="UP000253647"/>
    </source>
</evidence>
<protein>
    <recommendedName>
        <fullName evidence="2">diguanylate cyclase</fullName>
        <ecNumber evidence="2">2.7.7.65</ecNumber>
    </recommendedName>
</protein>
<dbReference type="SMART" id="SM00267">
    <property type="entry name" value="GGDEF"/>
    <property type="match status" value="1"/>
</dbReference>
<dbReference type="AlphaFoldDB" id="A0A368XHD3"/>
<keyword evidence="4" id="KW-0472">Membrane</keyword>
<dbReference type="Proteomes" id="UP000253647">
    <property type="component" value="Unassembled WGS sequence"/>
</dbReference>
<keyword evidence="4" id="KW-1133">Transmembrane helix</keyword>
<organism evidence="6 7">
    <name type="scientific">Marinobacter nauticus</name>
    <name type="common">Marinobacter hydrocarbonoclasticus</name>
    <name type="synonym">Marinobacter aquaeolei</name>
    <dbReference type="NCBI Taxonomy" id="2743"/>
    <lineage>
        <taxon>Bacteria</taxon>
        <taxon>Pseudomonadati</taxon>
        <taxon>Pseudomonadota</taxon>
        <taxon>Gammaproteobacteria</taxon>
        <taxon>Pseudomonadales</taxon>
        <taxon>Marinobacteraceae</taxon>
        <taxon>Marinobacter</taxon>
    </lineage>
</organism>
<feature type="transmembrane region" description="Helical" evidence="4">
    <location>
        <begin position="12"/>
        <end position="29"/>
    </location>
</feature>
<reference evidence="6 7" key="1">
    <citation type="submission" date="2018-07" db="EMBL/GenBank/DDBJ databases">
        <title>Freshwater and sediment microbial communities from various areas in North America, analyzing microbe dynamics in response to fracking.</title>
        <authorList>
            <person name="Lamendella R."/>
        </authorList>
    </citation>
    <scope>NUCLEOTIDE SEQUENCE [LARGE SCALE GENOMIC DNA]</scope>
    <source>
        <strain evidence="6 7">105B</strain>
    </source>
</reference>
<proteinExistence type="predicted"/>
<evidence type="ECO:0000256" key="3">
    <source>
        <dbReference type="ARBA" id="ARBA00034247"/>
    </source>
</evidence>
<evidence type="ECO:0000259" key="5">
    <source>
        <dbReference type="PROSITE" id="PS50887"/>
    </source>
</evidence>
<dbReference type="InterPro" id="IPR029787">
    <property type="entry name" value="Nucleotide_cyclase"/>
</dbReference>
<feature type="transmembrane region" description="Helical" evidence="4">
    <location>
        <begin position="190"/>
        <end position="214"/>
    </location>
</feature>
<evidence type="ECO:0000256" key="4">
    <source>
        <dbReference type="SAM" id="Phobius"/>
    </source>
</evidence>
<dbReference type="NCBIfam" id="TIGR00254">
    <property type="entry name" value="GGDEF"/>
    <property type="match status" value="1"/>
</dbReference>
<dbReference type="EC" id="2.7.7.65" evidence="2"/>
<evidence type="ECO:0000313" key="6">
    <source>
        <dbReference type="EMBL" id="RCW65424.1"/>
    </source>
</evidence>
<keyword evidence="4" id="KW-0812">Transmembrane</keyword>
<dbReference type="FunFam" id="3.30.70.270:FF:000001">
    <property type="entry name" value="Diguanylate cyclase domain protein"/>
    <property type="match status" value="1"/>
</dbReference>
<dbReference type="Pfam" id="PF00990">
    <property type="entry name" value="GGDEF"/>
    <property type="match status" value="1"/>
</dbReference>
<dbReference type="InterPro" id="IPR000160">
    <property type="entry name" value="GGDEF_dom"/>
</dbReference>
<sequence length="407" mass="45848">MAIQLDFRTLSLTLMLFSLVFGLGMFAYSREHAKFSGIRTMGAGYLLIGSGCVLLGLRHFIYDFVSIVLANTAIIIGVVLIYRGLFRFRGISLRHERWLSTTLVLVLAALMYVYTFHIPDVNLRIQAFSIVFAAACLIGATGFLRHRESHNRMAGKMLIAMFLLVSAFFIFRFFRSFYDVPPEDFMNAGLLSALAVIAGEFLVILSSFCTIWMASDELQDELSEIARIDPLTGLYNRRAFDECCDIEFSRAQRSGAPFAIIMCDLDHFKNVNDEYGHHVGDEVLRRFANTLKEHIRKHDVVARFGGEEFVLLLPGKDTEQGLEVAEKLRAKTADTQIRIGDDVCLMLSASFGVAHYDSRDREWSAVLHRADNALYAAKKQGRNRVVDLATKDPGEECLSRTPSVIRI</sequence>
<dbReference type="EMBL" id="QPJI01000012">
    <property type="protein sequence ID" value="RCW65424.1"/>
    <property type="molecule type" value="Genomic_DNA"/>
</dbReference>
<dbReference type="GO" id="GO:0052621">
    <property type="term" value="F:diguanylate cyclase activity"/>
    <property type="evidence" value="ECO:0007669"/>
    <property type="project" value="UniProtKB-EC"/>
</dbReference>
<evidence type="ECO:0000256" key="2">
    <source>
        <dbReference type="ARBA" id="ARBA00012528"/>
    </source>
</evidence>
<feature type="transmembrane region" description="Helical" evidence="4">
    <location>
        <begin position="41"/>
        <end position="61"/>
    </location>
</feature>
<comment type="catalytic activity">
    <reaction evidence="3">
        <text>2 GTP = 3',3'-c-di-GMP + 2 diphosphate</text>
        <dbReference type="Rhea" id="RHEA:24898"/>
        <dbReference type="ChEBI" id="CHEBI:33019"/>
        <dbReference type="ChEBI" id="CHEBI:37565"/>
        <dbReference type="ChEBI" id="CHEBI:58805"/>
        <dbReference type="EC" id="2.7.7.65"/>
    </reaction>
</comment>
<feature type="transmembrane region" description="Helical" evidence="4">
    <location>
        <begin position="123"/>
        <end position="145"/>
    </location>
</feature>
<dbReference type="PANTHER" id="PTHR45138">
    <property type="entry name" value="REGULATORY COMPONENTS OF SENSORY TRANSDUCTION SYSTEM"/>
    <property type="match status" value="1"/>
</dbReference>
<dbReference type="Gene3D" id="3.30.70.270">
    <property type="match status" value="1"/>
</dbReference>
<comment type="cofactor">
    <cofactor evidence="1">
        <name>Mg(2+)</name>
        <dbReference type="ChEBI" id="CHEBI:18420"/>
    </cofactor>
</comment>
<accession>A0A368XHD3</accession>
<dbReference type="PROSITE" id="PS50887">
    <property type="entry name" value="GGDEF"/>
    <property type="match status" value="1"/>
</dbReference>
<feature type="transmembrane region" description="Helical" evidence="4">
    <location>
        <begin position="98"/>
        <end position="117"/>
    </location>
</feature>
<feature type="transmembrane region" description="Helical" evidence="4">
    <location>
        <begin position="67"/>
        <end position="86"/>
    </location>
</feature>